<dbReference type="InterPro" id="IPR050980">
    <property type="entry name" value="2C_sensor_his_kinase"/>
</dbReference>
<dbReference type="GO" id="GO:0005886">
    <property type="term" value="C:plasma membrane"/>
    <property type="evidence" value="ECO:0007669"/>
    <property type="project" value="UniProtKB-SubCell"/>
</dbReference>
<evidence type="ECO:0000256" key="6">
    <source>
        <dbReference type="ARBA" id="ARBA00022679"/>
    </source>
</evidence>
<dbReference type="Proteomes" id="UP000648239">
    <property type="component" value="Unassembled WGS sequence"/>
</dbReference>
<feature type="transmembrane region" description="Helical" evidence="10">
    <location>
        <begin position="277"/>
        <end position="295"/>
    </location>
</feature>
<gene>
    <name evidence="12" type="ORF">IFK94_09730</name>
</gene>
<dbReference type="InterPro" id="IPR036890">
    <property type="entry name" value="HATPase_C_sf"/>
</dbReference>
<keyword evidence="10" id="KW-1133">Transmembrane helix</keyword>
<dbReference type="GO" id="GO:0000155">
    <property type="term" value="F:phosphorelay sensor kinase activity"/>
    <property type="evidence" value="ECO:0007669"/>
    <property type="project" value="InterPro"/>
</dbReference>
<dbReference type="CDD" id="cd00075">
    <property type="entry name" value="HATPase"/>
    <property type="match status" value="1"/>
</dbReference>
<keyword evidence="8 12" id="KW-0418">Kinase</keyword>
<comment type="subcellular location">
    <subcellularLocation>
        <location evidence="2">Cell membrane</location>
        <topology evidence="2">Multi-pass membrane protein</topology>
    </subcellularLocation>
</comment>
<comment type="caution">
    <text evidence="12">The sequence shown here is derived from an EMBL/GenBank/DDBJ whole genome shotgun (WGS) entry which is preliminary data.</text>
</comment>
<feature type="domain" description="Histidine kinase" evidence="11">
    <location>
        <begin position="332"/>
        <end position="537"/>
    </location>
</feature>
<dbReference type="CDD" id="cd00082">
    <property type="entry name" value="HisKA"/>
    <property type="match status" value="1"/>
</dbReference>
<dbReference type="PANTHER" id="PTHR44936">
    <property type="entry name" value="SENSOR PROTEIN CREC"/>
    <property type="match status" value="1"/>
</dbReference>
<dbReference type="AlphaFoldDB" id="A0A8J6XTE3"/>
<dbReference type="InterPro" id="IPR005467">
    <property type="entry name" value="His_kinase_dom"/>
</dbReference>
<dbReference type="Gene3D" id="1.10.287.130">
    <property type="match status" value="1"/>
</dbReference>
<dbReference type="Pfam" id="PF02518">
    <property type="entry name" value="HATPase_c"/>
    <property type="match status" value="1"/>
</dbReference>
<evidence type="ECO:0000259" key="11">
    <source>
        <dbReference type="PROSITE" id="PS50109"/>
    </source>
</evidence>
<dbReference type="Gene3D" id="3.30.565.10">
    <property type="entry name" value="Histidine kinase-like ATPase, C-terminal domain"/>
    <property type="match status" value="1"/>
</dbReference>
<keyword evidence="6" id="KW-0808">Transferase</keyword>
<evidence type="ECO:0000256" key="2">
    <source>
        <dbReference type="ARBA" id="ARBA00004651"/>
    </source>
</evidence>
<dbReference type="InterPro" id="IPR036097">
    <property type="entry name" value="HisK_dim/P_sf"/>
</dbReference>
<protein>
    <recommendedName>
        <fullName evidence="3">histidine kinase</fullName>
        <ecNumber evidence="3">2.7.13.3</ecNumber>
    </recommendedName>
</protein>
<keyword evidence="9" id="KW-0067">ATP-binding</keyword>
<keyword evidence="4" id="KW-1003">Cell membrane</keyword>
<dbReference type="Pfam" id="PF00512">
    <property type="entry name" value="HisKA"/>
    <property type="match status" value="1"/>
</dbReference>
<keyword evidence="10" id="KW-0472">Membrane</keyword>
<dbReference type="EMBL" id="JACXWD010000030">
    <property type="protein sequence ID" value="MBD3868392.1"/>
    <property type="molecule type" value="Genomic_DNA"/>
</dbReference>
<keyword evidence="5" id="KW-0597">Phosphoprotein</keyword>
<sequence>MKRPASPLTMFLLLIIAAALAFWAIVEGRRQRSETAEVLASQAAVLARALAPGLAAASSAAREIDEEAAARVLVSARILATLEPVGEISHSQAQVIAEQNDMDSIVYIEPNGRPVLLAGEPVPGPVLEQVADVVIGEADELVLGSDREDGVEHVAAVVRTAAGGAVVVRAHLPAVLSYTESVGVDNLLRRLAGSGGLLYLEYSESPGDVLLGATWDGGPVPEPLDNGDRLRIVRQRDVFEIGVPVSTPAGLQAELRVGLDGAPLAQASASAVRRTTLVGLVLVVFSLALVSIAMLTRSRTMEREQASRRMADLENARRQSERLAAAGALTAGLAHEVRSPLNAIGLSAQRIGRNASDSRECGRLAVKIRSEIGRLETVLRDFLVLASPVGVAREITDLRRLVDGVLELLAAEAEEAGISLACAGPGAVARVDPESIRRAVINLVRNAIQASGPGGEVRIDIAAHNGESMISVRDRGRGLDDSLGDRVFDAFVTTSADGTGLGLALVKRVAEEHGGQVTLANLDDGGAVAELRLPACAAVESS</sequence>
<dbReference type="SUPFAM" id="SSF55874">
    <property type="entry name" value="ATPase domain of HSP90 chaperone/DNA topoisomerase II/histidine kinase"/>
    <property type="match status" value="1"/>
</dbReference>
<evidence type="ECO:0000256" key="8">
    <source>
        <dbReference type="ARBA" id="ARBA00022777"/>
    </source>
</evidence>
<dbReference type="SUPFAM" id="SSF47384">
    <property type="entry name" value="Homodimeric domain of signal transducing histidine kinase"/>
    <property type="match status" value="1"/>
</dbReference>
<dbReference type="GO" id="GO:0005524">
    <property type="term" value="F:ATP binding"/>
    <property type="evidence" value="ECO:0007669"/>
    <property type="project" value="UniProtKB-KW"/>
</dbReference>
<evidence type="ECO:0000256" key="7">
    <source>
        <dbReference type="ARBA" id="ARBA00022741"/>
    </source>
</evidence>
<dbReference type="SMART" id="SM00388">
    <property type="entry name" value="HisKA"/>
    <property type="match status" value="1"/>
</dbReference>
<evidence type="ECO:0000256" key="5">
    <source>
        <dbReference type="ARBA" id="ARBA00022553"/>
    </source>
</evidence>
<dbReference type="InterPro" id="IPR003661">
    <property type="entry name" value="HisK_dim/P_dom"/>
</dbReference>
<dbReference type="InterPro" id="IPR004358">
    <property type="entry name" value="Sig_transdc_His_kin-like_C"/>
</dbReference>
<dbReference type="PRINTS" id="PR00344">
    <property type="entry name" value="BCTRLSENSOR"/>
</dbReference>
<organism evidence="12 13">
    <name type="scientific">Candidatus Polarisedimenticola svalbardensis</name>
    <dbReference type="NCBI Taxonomy" id="2886004"/>
    <lineage>
        <taxon>Bacteria</taxon>
        <taxon>Pseudomonadati</taxon>
        <taxon>Acidobacteriota</taxon>
        <taxon>Candidatus Polarisedimenticolia</taxon>
        <taxon>Candidatus Polarisedimenticolales</taxon>
        <taxon>Candidatus Polarisedimenticolaceae</taxon>
        <taxon>Candidatus Polarisedimenticola</taxon>
    </lineage>
</organism>
<dbReference type="EC" id="2.7.13.3" evidence="3"/>
<comment type="catalytic activity">
    <reaction evidence="1">
        <text>ATP + protein L-histidine = ADP + protein N-phospho-L-histidine.</text>
        <dbReference type="EC" id="2.7.13.3"/>
    </reaction>
</comment>
<dbReference type="InterPro" id="IPR003594">
    <property type="entry name" value="HATPase_dom"/>
</dbReference>
<evidence type="ECO:0000313" key="13">
    <source>
        <dbReference type="Proteomes" id="UP000648239"/>
    </source>
</evidence>
<evidence type="ECO:0000256" key="1">
    <source>
        <dbReference type="ARBA" id="ARBA00000085"/>
    </source>
</evidence>
<keyword evidence="7" id="KW-0547">Nucleotide-binding</keyword>
<evidence type="ECO:0000256" key="9">
    <source>
        <dbReference type="ARBA" id="ARBA00022840"/>
    </source>
</evidence>
<evidence type="ECO:0000256" key="3">
    <source>
        <dbReference type="ARBA" id="ARBA00012438"/>
    </source>
</evidence>
<dbReference type="PROSITE" id="PS50109">
    <property type="entry name" value="HIS_KIN"/>
    <property type="match status" value="1"/>
</dbReference>
<evidence type="ECO:0000256" key="10">
    <source>
        <dbReference type="SAM" id="Phobius"/>
    </source>
</evidence>
<proteinExistence type="predicted"/>
<dbReference type="PANTHER" id="PTHR44936:SF10">
    <property type="entry name" value="SENSOR PROTEIN RSTB"/>
    <property type="match status" value="1"/>
</dbReference>
<evidence type="ECO:0000256" key="4">
    <source>
        <dbReference type="ARBA" id="ARBA00022475"/>
    </source>
</evidence>
<name>A0A8J6XTE3_9BACT</name>
<reference evidence="12 13" key="1">
    <citation type="submission" date="2020-08" db="EMBL/GenBank/DDBJ databases">
        <title>Acidobacteriota in marine sediments use diverse sulfur dissimilation pathways.</title>
        <authorList>
            <person name="Wasmund K."/>
        </authorList>
    </citation>
    <scope>NUCLEOTIDE SEQUENCE [LARGE SCALE GENOMIC DNA]</scope>
    <source>
        <strain evidence="12">MAG AM4</strain>
    </source>
</reference>
<keyword evidence="10" id="KW-0812">Transmembrane</keyword>
<evidence type="ECO:0000313" key="12">
    <source>
        <dbReference type="EMBL" id="MBD3868392.1"/>
    </source>
</evidence>
<accession>A0A8J6XTE3</accession>
<dbReference type="SMART" id="SM00387">
    <property type="entry name" value="HATPase_c"/>
    <property type="match status" value="1"/>
</dbReference>